<proteinExistence type="predicted"/>
<accession>A0AAI9YB07</accession>
<evidence type="ECO:0000313" key="2">
    <source>
        <dbReference type="EMBL" id="KAK1493616.1"/>
    </source>
</evidence>
<feature type="compositionally biased region" description="Low complexity" evidence="1">
    <location>
        <begin position="9"/>
        <end position="18"/>
    </location>
</feature>
<dbReference type="AlphaFoldDB" id="A0AAI9YB07"/>
<reference evidence="2" key="1">
    <citation type="submission" date="2016-11" db="EMBL/GenBank/DDBJ databases">
        <title>The genome sequence of Colletotrichum cuscutae.</title>
        <authorList>
            <person name="Baroncelli R."/>
        </authorList>
    </citation>
    <scope>NUCLEOTIDE SEQUENCE</scope>
    <source>
        <strain evidence="2">IMI 304802</strain>
    </source>
</reference>
<dbReference type="Proteomes" id="UP001239213">
    <property type="component" value="Unassembled WGS sequence"/>
</dbReference>
<feature type="region of interest" description="Disordered" evidence="1">
    <location>
        <begin position="1"/>
        <end position="86"/>
    </location>
</feature>
<feature type="compositionally biased region" description="Acidic residues" evidence="1">
    <location>
        <begin position="56"/>
        <end position="79"/>
    </location>
</feature>
<feature type="compositionally biased region" description="Acidic residues" evidence="1">
    <location>
        <begin position="35"/>
        <end position="44"/>
    </location>
</feature>
<sequence length="138" mass="14741">MLTKHGATNSDSNSNSDDPNLDHEHPRQKSCYNKEDDDSSENGGEDSKTGETGESGGEDGETGEGGDVMDVDEAVGDGDDAGKQNKPALSSILYHLCHSFPASHSLPSNPSFSLYLFYLSFILPSPLVVSTHEYEDAS</sequence>
<dbReference type="EMBL" id="MPDP01000024">
    <property type="protein sequence ID" value="KAK1493616.1"/>
    <property type="molecule type" value="Genomic_DNA"/>
</dbReference>
<name>A0AAI9YB07_9PEZI</name>
<comment type="caution">
    <text evidence="2">The sequence shown here is derived from an EMBL/GenBank/DDBJ whole genome shotgun (WGS) entry which is preliminary data.</text>
</comment>
<keyword evidence="3" id="KW-1185">Reference proteome</keyword>
<organism evidence="2 3">
    <name type="scientific">Colletotrichum cuscutae</name>
    <dbReference type="NCBI Taxonomy" id="1209917"/>
    <lineage>
        <taxon>Eukaryota</taxon>
        <taxon>Fungi</taxon>
        <taxon>Dikarya</taxon>
        <taxon>Ascomycota</taxon>
        <taxon>Pezizomycotina</taxon>
        <taxon>Sordariomycetes</taxon>
        <taxon>Hypocreomycetidae</taxon>
        <taxon>Glomerellales</taxon>
        <taxon>Glomerellaceae</taxon>
        <taxon>Colletotrichum</taxon>
        <taxon>Colletotrichum acutatum species complex</taxon>
    </lineage>
</organism>
<protein>
    <submittedName>
        <fullName evidence="2">Uncharacterized protein</fullName>
    </submittedName>
</protein>
<evidence type="ECO:0000256" key="1">
    <source>
        <dbReference type="SAM" id="MobiDB-lite"/>
    </source>
</evidence>
<gene>
    <name evidence="2" type="ORF">CCUS01_02917</name>
</gene>
<evidence type="ECO:0000313" key="3">
    <source>
        <dbReference type="Proteomes" id="UP001239213"/>
    </source>
</evidence>